<gene>
    <name evidence="1" type="ORF">HPB50_025122</name>
</gene>
<dbReference type="Proteomes" id="UP000821845">
    <property type="component" value="Chromosome 8"/>
</dbReference>
<evidence type="ECO:0000313" key="1">
    <source>
        <dbReference type="EMBL" id="KAH6924792.1"/>
    </source>
</evidence>
<comment type="caution">
    <text evidence="1">The sequence shown here is derived from an EMBL/GenBank/DDBJ whole genome shotgun (WGS) entry which is preliminary data.</text>
</comment>
<keyword evidence="2" id="KW-1185">Reference proteome</keyword>
<dbReference type="EMBL" id="CM023488">
    <property type="protein sequence ID" value="KAH6924792.1"/>
    <property type="molecule type" value="Genomic_DNA"/>
</dbReference>
<evidence type="ECO:0000313" key="2">
    <source>
        <dbReference type="Proteomes" id="UP000821845"/>
    </source>
</evidence>
<protein>
    <submittedName>
        <fullName evidence="1">Uncharacterized protein</fullName>
    </submittedName>
</protein>
<sequence length="338" mass="38729">MTIQRLLVKDPDNNFDGKQVTFTGDIPRRVLCACCSNISSELVGDPRGHLYCISCLAMLDNEGMIDCVVDNATHSIHDMQDRSERYLEALKLNATCPNEACSYSSTLKEVMGHYKRCGVRTAKCPLCKKDVHQKILSAHIKNICEQRLVNCPYCEMELEDRYLDGHMEDCDERPANCPYCDAEFDTFAELRDTHLATCPSKPVKCPYTRVGCNFESMAKDMEKHVGLCQHLTSLIDRILHLEAQLQEVQTSLLKERTENKELRQLIADKEDEYRKTDEYIRNNMLEELDELRTSIARVEKKVCETEADVRERLGALELRSALTEEPLEKLLAEIAQQK</sequence>
<proteinExistence type="predicted"/>
<accession>A0ACB7RSK7</accession>
<organism evidence="1 2">
    <name type="scientific">Hyalomma asiaticum</name>
    <name type="common">Tick</name>
    <dbReference type="NCBI Taxonomy" id="266040"/>
    <lineage>
        <taxon>Eukaryota</taxon>
        <taxon>Metazoa</taxon>
        <taxon>Ecdysozoa</taxon>
        <taxon>Arthropoda</taxon>
        <taxon>Chelicerata</taxon>
        <taxon>Arachnida</taxon>
        <taxon>Acari</taxon>
        <taxon>Parasitiformes</taxon>
        <taxon>Ixodida</taxon>
        <taxon>Ixodoidea</taxon>
        <taxon>Ixodidae</taxon>
        <taxon>Hyalomminae</taxon>
        <taxon>Hyalomma</taxon>
    </lineage>
</organism>
<reference evidence="1" key="1">
    <citation type="submission" date="2020-05" db="EMBL/GenBank/DDBJ databases">
        <title>Large-scale comparative analyses of tick genomes elucidate their genetic diversity and vector capacities.</title>
        <authorList>
            <person name="Jia N."/>
            <person name="Wang J."/>
            <person name="Shi W."/>
            <person name="Du L."/>
            <person name="Sun Y."/>
            <person name="Zhan W."/>
            <person name="Jiang J."/>
            <person name="Wang Q."/>
            <person name="Zhang B."/>
            <person name="Ji P."/>
            <person name="Sakyi L.B."/>
            <person name="Cui X."/>
            <person name="Yuan T."/>
            <person name="Jiang B."/>
            <person name="Yang W."/>
            <person name="Lam T.T.-Y."/>
            <person name="Chang Q."/>
            <person name="Ding S."/>
            <person name="Wang X."/>
            <person name="Zhu J."/>
            <person name="Ruan X."/>
            <person name="Zhao L."/>
            <person name="Wei J."/>
            <person name="Que T."/>
            <person name="Du C."/>
            <person name="Cheng J."/>
            <person name="Dai P."/>
            <person name="Han X."/>
            <person name="Huang E."/>
            <person name="Gao Y."/>
            <person name="Liu J."/>
            <person name="Shao H."/>
            <person name="Ye R."/>
            <person name="Li L."/>
            <person name="Wei W."/>
            <person name="Wang X."/>
            <person name="Wang C."/>
            <person name="Yang T."/>
            <person name="Huo Q."/>
            <person name="Li W."/>
            <person name="Guo W."/>
            <person name="Chen H."/>
            <person name="Zhou L."/>
            <person name="Ni X."/>
            <person name="Tian J."/>
            <person name="Zhou Y."/>
            <person name="Sheng Y."/>
            <person name="Liu T."/>
            <person name="Pan Y."/>
            <person name="Xia L."/>
            <person name="Li J."/>
            <person name="Zhao F."/>
            <person name="Cao W."/>
        </authorList>
    </citation>
    <scope>NUCLEOTIDE SEQUENCE</scope>
    <source>
        <strain evidence="1">Hyas-2018</strain>
    </source>
</reference>
<name>A0ACB7RSK7_HYAAI</name>